<dbReference type="RefSeq" id="XP_010273609.1">
    <property type="nucleotide sequence ID" value="XM_010275307.1"/>
</dbReference>
<sequence>MISKFINATEARFQEQDKRILSHEASIKNLEVQVGQIVSMLSERKEEWLPSNTEKNPREQANAITLRSGKTIGEIQREDKGAEVVDLQKENEGSTPKLNLHEIKLPIPYPRRVLKAKLDKQFEKFLEVFKKIHINLPLLDVLSQMPKYAKFLKEVMFNKRKWEDGEMVKLNEECLAILQKKLPSKLKDPESFSIPCTMGNTEFEKALSDRSIKYPRGIVEDVLVKVGNFIILADFIVLDMEEDNTMLLILGRPFLATIGHEIYAIDCIDGVDTSKSEDTLKVALNNSPNQLQQAEQKFVLKAELRNLTSELDSFEIATHNASFINLPPSHTKPLPSIVQAPFLGLNPPMKDERGKHRKLKTKWSRPFEVARVFPHEAIELHNDDGKTFKDFNEAFREVLLNLSLLVLVMHIEDNRLVFE</sequence>
<dbReference type="Gene3D" id="2.40.70.10">
    <property type="entry name" value="Acid Proteases"/>
    <property type="match status" value="1"/>
</dbReference>
<dbReference type="eggNOG" id="KOG0017">
    <property type="taxonomic scope" value="Eukaryota"/>
</dbReference>
<dbReference type="GeneID" id="104609090"/>
<dbReference type="Proteomes" id="UP000189703">
    <property type="component" value="Unplaced"/>
</dbReference>
<evidence type="ECO:0000313" key="1">
    <source>
        <dbReference type="Proteomes" id="UP000189703"/>
    </source>
</evidence>
<gene>
    <name evidence="2" type="primary">LOC104609090</name>
</gene>
<dbReference type="InParanoid" id="A0A1U8AZB9"/>
<dbReference type="KEGG" id="nnu:104609090"/>
<proteinExistence type="predicted"/>
<protein>
    <submittedName>
        <fullName evidence="2">Uncharacterized protein LOC104609090</fullName>
    </submittedName>
</protein>
<accession>A0A1U8AZB9</accession>
<evidence type="ECO:0000313" key="2">
    <source>
        <dbReference type="RefSeq" id="XP_010273609.1"/>
    </source>
</evidence>
<dbReference type="PANTHER" id="PTHR33067">
    <property type="entry name" value="RNA-DIRECTED DNA POLYMERASE-RELATED"/>
    <property type="match status" value="1"/>
</dbReference>
<organism evidence="1 2">
    <name type="scientific">Nelumbo nucifera</name>
    <name type="common">Sacred lotus</name>
    <dbReference type="NCBI Taxonomy" id="4432"/>
    <lineage>
        <taxon>Eukaryota</taxon>
        <taxon>Viridiplantae</taxon>
        <taxon>Streptophyta</taxon>
        <taxon>Embryophyta</taxon>
        <taxon>Tracheophyta</taxon>
        <taxon>Spermatophyta</taxon>
        <taxon>Magnoliopsida</taxon>
        <taxon>Proteales</taxon>
        <taxon>Nelumbonaceae</taxon>
        <taxon>Nelumbo</taxon>
    </lineage>
</organism>
<keyword evidence="1" id="KW-1185">Reference proteome</keyword>
<dbReference type="OrthoDB" id="116216at2759"/>
<name>A0A1U8AZB9_NELNU</name>
<dbReference type="PANTHER" id="PTHR33067:SF9">
    <property type="entry name" value="RNA-DIRECTED DNA POLYMERASE"/>
    <property type="match status" value="1"/>
</dbReference>
<dbReference type="InterPro" id="IPR021109">
    <property type="entry name" value="Peptidase_aspartic_dom_sf"/>
</dbReference>
<dbReference type="AlphaFoldDB" id="A0A1U8AZB9"/>
<reference evidence="2" key="1">
    <citation type="submission" date="2025-08" db="UniProtKB">
        <authorList>
            <consortium name="RefSeq"/>
        </authorList>
    </citation>
    <scope>IDENTIFICATION</scope>
</reference>